<sequence length="71" mass="8264">MCNRLDSYVCKDYRQRLHWKGDCLGRMLAWLLKRERPPPIDSVALRADWGHDTGTDMTELTIVPLAARRGH</sequence>
<evidence type="ECO:0000313" key="2">
    <source>
        <dbReference type="Proteomes" id="UP001066276"/>
    </source>
</evidence>
<gene>
    <name evidence="1" type="ORF">NDU88_001346</name>
</gene>
<name>A0AAV7S8Q0_PLEWA</name>
<dbReference type="EMBL" id="JANPWB010000008">
    <property type="protein sequence ID" value="KAJ1160854.1"/>
    <property type="molecule type" value="Genomic_DNA"/>
</dbReference>
<comment type="caution">
    <text evidence="1">The sequence shown here is derived from an EMBL/GenBank/DDBJ whole genome shotgun (WGS) entry which is preliminary data.</text>
</comment>
<dbReference type="Proteomes" id="UP001066276">
    <property type="component" value="Chromosome 4_2"/>
</dbReference>
<protein>
    <submittedName>
        <fullName evidence="1">Uncharacterized protein</fullName>
    </submittedName>
</protein>
<dbReference type="AlphaFoldDB" id="A0AAV7S8Q0"/>
<accession>A0AAV7S8Q0</accession>
<proteinExistence type="predicted"/>
<evidence type="ECO:0000313" key="1">
    <source>
        <dbReference type="EMBL" id="KAJ1160854.1"/>
    </source>
</evidence>
<reference evidence="1" key="1">
    <citation type="journal article" date="2022" name="bioRxiv">
        <title>Sequencing and chromosome-scale assembly of the giantPleurodeles waltlgenome.</title>
        <authorList>
            <person name="Brown T."/>
            <person name="Elewa A."/>
            <person name="Iarovenko S."/>
            <person name="Subramanian E."/>
            <person name="Araus A.J."/>
            <person name="Petzold A."/>
            <person name="Susuki M."/>
            <person name="Suzuki K.-i.T."/>
            <person name="Hayashi T."/>
            <person name="Toyoda A."/>
            <person name="Oliveira C."/>
            <person name="Osipova E."/>
            <person name="Leigh N.D."/>
            <person name="Simon A."/>
            <person name="Yun M.H."/>
        </authorList>
    </citation>
    <scope>NUCLEOTIDE SEQUENCE</scope>
    <source>
        <strain evidence="1">20211129_DDA</strain>
        <tissue evidence="1">Liver</tissue>
    </source>
</reference>
<organism evidence="1 2">
    <name type="scientific">Pleurodeles waltl</name>
    <name type="common">Iberian ribbed newt</name>
    <dbReference type="NCBI Taxonomy" id="8319"/>
    <lineage>
        <taxon>Eukaryota</taxon>
        <taxon>Metazoa</taxon>
        <taxon>Chordata</taxon>
        <taxon>Craniata</taxon>
        <taxon>Vertebrata</taxon>
        <taxon>Euteleostomi</taxon>
        <taxon>Amphibia</taxon>
        <taxon>Batrachia</taxon>
        <taxon>Caudata</taxon>
        <taxon>Salamandroidea</taxon>
        <taxon>Salamandridae</taxon>
        <taxon>Pleurodelinae</taxon>
        <taxon>Pleurodeles</taxon>
    </lineage>
</organism>
<keyword evidence="2" id="KW-1185">Reference proteome</keyword>